<dbReference type="InterPro" id="IPR001909">
    <property type="entry name" value="KRAB"/>
</dbReference>
<protein>
    <submittedName>
        <fullName evidence="2">T0091728 isoform 1</fullName>
    </submittedName>
</protein>
<comment type="caution">
    <text evidence="2">The sequence shown here is derived from an EMBL/GenBank/DDBJ whole genome shotgun (WGS) entry which is preliminary data.</text>
</comment>
<dbReference type="Pfam" id="PF01352">
    <property type="entry name" value="KRAB"/>
    <property type="match status" value="1"/>
</dbReference>
<dbReference type="PANTHER" id="PTHR23232">
    <property type="entry name" value="KRAB DOMAIN C2H2 ZINC FINGER"/>
    <property type="match status" value="1"/>
</dbReference>
<reference evidence="2 3" key="1">
    <citation type="submission" date="2017-12" db="EMBL/GenBank/DDBJ databases">
        <title>High-resolution comparative analysis of great ape genomes.</title>
        <authorList>
            <person name="Pollen A."/>
            <person name="Hastie A."/>
            <person name="Hormozdiari F."/>
            <person name="Dougherty M."/>
            <person name="Liu R."/>
            <person name="Chaisson M."/>
            <person name="Hoppe E."/>
            <person name="Hill C."/>
            <person name="Pang A."/>
            <person name="Hillier L."/>
            <person name="Baker C."/>
            <person name="Armstrong J."/>
            <person name="Shendure J."/>
            <person name="Paten B."/>
            <person name="Wilson R."/>
            <person name="Chao H."/>
            <person name="Schneider V."/>
            <person name="Ventura M."/>
            <person name="Kronenberg Z."/>
            <person name="Murali S."/>
            <person name="Gordon D."/>
            <person name="Cantsilieris S."/>
            <person name="Munson K."/>
            <person name="Nelson B."/>
            <person name="Raja A."/>
            <person name="Underwood J."/>
            <person name="Diekhans M."/>
            <person name="Fiddes I."/>
            <person name="Haussler D."/>
            <person name="Eichler E."/>
        </authorList>
    </citation>
    <scope>NUCLEOTIDE SEQUENCE [LARGE SCALE GENOMIC DNA]</scope>
    <source>
        <strain evidence="2">Yerkes chimp pedigree #C0471</strain>
    </source>
</reference>
<evidence type="ECO:0000313" key="3">
    <source>
        <dbReference type="Proteomes" id="UP000236370"/>
    </source>
</evidence>
<dbReference type="InterPro" id="IPR036051">
    <property type="entry name" value="KRAB_dom_sf"/>
</dbReference>
<dbReference type="AlphaFoldDB" id="A0A2J8LVF9"/>
<dbReference type="InterPro" id="IPR050169">
    <property type="entry name" value="Krueppel_C2H2_ZnF"/>
</dbReference>
<dbReference type="STRING" id="9598.ENSPTRP00000067253"/>
<dbReference type="SMART" id="SM00349">
    <property type="entry name" value="KRAB"/>
    <property type="match status" value="1"/>
</dbReference>
<dbReference type="Proteomes" id="UP000236370">
    <property type="component" value="Unassembled WGS sequence"/>
</dbReference>
<dbReference type="PANTHER" id="PTHR23232:SF158">
    <property type="entry name" value="KRAB DOMAIN-CONTAINING PROTEIN 5"/>
    <property type="match status" value="1"/>
</dbReference>
<proteinExistence type="predicted"/>
<gene>
    <name evidence="2" type="ORF">CK820_G0026414</name>
</gene>
<dbReference type="PROSITE" id="PS50805">
    <property type="entry name" value="KRAB"/>
    <property type="match status" value="1"/>
</dbReference>
<dbReference type="CDD" id="cd07765">
    <property type="entry name" value="KRAB_A-box"/>
    <property type="match status" value="1"/>
</dbReference>
<evidence type="ECO:0000313" key="2">
    <source>
        <dbReference type="EMBL" id="PNI51270.1"/>
    </source>
</evidence>
<name>A0A2J8LVF9_PANTR</name>
<accession>A0A2J8LVF9</accession>
<evidence type="ECO:0000259" key="1">
    <source>
        <dbReference type="PROSITE" id="PS50805"/>
    </source>
</evidence>
<feature type="non-terminal residue" evidence="2">
    <location>
        <position position="149"/>
    </location>
</feature>
<dbReference type="GO" id="GO:0006355">
    <property type="term" value="P:regulation of DNA-templated transcription"/>
    <property type="evidence" value="ECO:0007669"/>
    <property type="project" value="InterPro"/>
</dbReference>
<dbReference type="Gene3D" id="6.10.140.140">
    <property type="match status" value="1"/>
</dbReference>
<organism evidence="2 3">
    <name type="scientific">Pan troglodytes</name>
    <name type="common">Chimpanzee</name>
    <dbReference type="NCBI Taxonomy" id="9598"/>
    <lineage>
        <taxon>Eukaryota</taxon>
        <taxon>Metazoa</taxon>
        <taxon>Chordata</taxon>
        <taxon>Craniata</taxon>
        <taxon>Vertebrata</taxon>
        <taxon>Euteleostomi</taxon>
        <taxon>Mammalia</taxon>
        <taxon>Eutheria</taxon>
        <taxon>Euarchontoglires</taxon>
        <taxon>Primates</taxon>
        <taxon>Haplorrhini</taxon>
        <taxon>Catarrhini</taxon>
        <taxon>Hominidae</taxon>
        <taxon>Pan</taxon>
    </lineage>
</organism>
<sequence length="149" mass="16823">MASVALEDVAVNFTREEWALLGPCQKNLYKDVMQETIRNLDCVGMKWKDQNIEDQYRYPRKNLRCRMLERFVESKGGSQCGETSSQIQDSIVTKNTLPGVGPCESSMSGEVIMGHSSLNCYIRVGAGHKPHEYHECGEKPDTHKQRGKA</sequence>
<dbReference type="SUPFAM" id="SSF109640">
    <property type="entry name" value="KRAB domain (Kruppel-associated box)"/>
    <property type="match status" value="1"/>
</dbReference>
<dbReference type="EMBL" id="NBAG03000278">
    <property type="protein sequence ID" value="PNI51270.1"/>
    <property type="molecule type" value="Genomic_DNA"/>
</dbReference>
<feature type="domain" description="KRAB" evidence="1">
    <location>
        <begin position="4"/>
        <end position="86"/>
    </location>
</feature>